<accession>A0ACA9PE45</accession>
<reference evidence="1" key="1">
    <citation type="submission" date="2021-06" db="EMBL/GenBank/DDBJ databases">
        <authorList>
            <person name="Kallberg Y."/>
            <person name="Tangrot J."/>
            <person name="Rosling A."/>
        </authorList>
    </citation>
    <scope>NUCLEOTIDE SEQUENCE</scope>
    <source>
        <strain evidence="1">CL356</strain>
    </source>
</reference>
<dbReference type="EMBL" id="CAJVPT010033437">
    <property type="protein sequence ID" value="CAG8704789.1"/>
    <property type="molecule type" value="Genomic_DNA"/>
</dbReference>
<proteinExistence type="predicted"/>
<feature type="non-terminal residue" evidence="1">
    <location>
        <position position="125"/>
    </location>
</feature>
<name>A0ACA9PE45_9GLOM</name>
<protein>
    <submittedName>
        <fullName evidence="1">1235_t:CDS:1</fullName>
    </submittedName>
</protein>
<organism evidence="1 2">
    <name type="scientific">Acaulospora colombiana</name>
    <dbReference type="NCBI Taxonomy" id="27376"/>
    <lineage>
        <taxon>Eukaryota</taxon>
        <taxon>Fungi</taxon>
        <taxon>Fungi incertae sedis</taxon>
        <taxon>Mucoromycota</taxon>
        <taxon>Glomeromycotina</taxon>
        <taxon>Glomeromycetes</taxon>
        <taxon>Diversisporales</taxon>
        <taxon>Acaulosporaceae</taxon>
        <taxon>Acaulospora</taxon>
    </lineage>
</organism>
<sequence>MRAKEKVPYHYYSEETTQAKAISNRDVSSLSSTPSKQDVPALHGRLSPYPAFSSIPVPFVLVRPSSFSSFSCPADRPTLSAYPVDPKLELYAMLEFPGRFLGVTADRAPAIPRQRQTDTGRDDPD</sequence>
<comment type="caution">
    <text evidence="1">The sequence shown here is derived from an EMBL/GenBank/DDBJ whole genome shotgun (WGS) entry which is preliminary data.</text>
</comment>
<gene>
    <name evidence="1" type="ORF">ACOLOM_LOCUS10405</name>
</gene>
<keyword evidence="2" id="KW-1185">Reference proteome</keyword>
<evidence type="ECO:0000313" key="1">
    <source>
        <dbReference type="EMBL" id="CAG8704789.1"/>
    </source>
</evidence>
<evidence type="ECO:0000313" key="2">
    <source>
        <dbReference type="Proteomes" id="UP000789525"/>
    </source>
</evidence>
<dbReference type="Proteomes" id="UP000789525">
    <property type="component" value="Unassembled WGS sequence"/>
</dbReference>